<dbReference type="EMBL" id="JAWDGP010001771">
    <property type="protein sequence ID" value="KAK3788315.1"/>
    <property type="molecule type" value="Genomic_DNA"/>
</dbReference>
<keyword evidence="2" id="KW-1185">Reference proteome</keyword>
<protein>
    <submittedName>
        <fullName evidence="1">Uncharacterized protein</fullName>
    </submittedName>
</protein>
<reference evidence="1" key="1">
    <citation type="journal article" date="2023" name="G3 (Bethesda)">
        <title>A reference genome for the long-term kleptoplast-retaining sea slug Elysia crispata morphotype clarki.</title>
        <authorList>
            <person name="Eastman K.E."/>
            <person name="Pendleton A.L."/>
            <person name="Shaikh M.A."/>
            <person name="Suttiyut T."/>
            <person name="Ogas R."/>
            <person name="Tomko P."/>
            <person name="Gavelis G."/>
            <person name="Widhalm J.R."/>
            <person name="Wisecaver J.H."/>
        </authorList>
    </citation>
    <scope>NUCLEOTIDE SEQUENCE</scope>
    <source>
        <strain evidence="1">ECLA1</strain>
    </source>
</reference>
<organism evidence="1 2">
    <name type="scientific">Elysia crispata</name>
    <name type="common">lettuce slug</name>
    <dbReference type="NCBI Taxonomy" id="231223"/>
    <lineage>
        <taxon>Eukaryota</taxon>
        <taxon>Metazoa</taxon>
        <taxon>Spiralia</taxon>
        <taxon>Lophotrochozoa</taxon>
        <taxon>Mollusca</taxon>
        <taxon>Gastropoda</taxon>
        <taxon>Heterobranchia</taxon>
        <taxon>Euthyneura</taxon>
        <taxon>Panpulmonata</taxon>
        <taxon>Sacoglossa</taxon>
        <taxon>Placobranchoidea</taxon>
        <taxon>Plakobranchidae</taxon>
        <taxon>Elysia</taxon>
    </lineage>
</organism>
<name>A0AAE1AI60_9GAST</name>
<proteinExistence type="predicted"/>
<sequence length="86" mass="9907">MSRLLPPFRGVVTSSIFLANEDFYLRVARTTVRMLQPRSGQHRLNDETRCTLFIDHFASMKQGPSVRSHDTSAILRSPTMYSDEVY</sequence>
<accession>A0AAE1AI60</accession>
<gene>
    <name evidence="1" type="ORF">RRG08_007618</name>
</gene>
<dbReference type="AlphaFoldDB" id="A0AAE1AI60"/>
<evidence type="ECO:0000313" key="1">
    <source>
        <dbReference type="EMBL" id="KAK3788315.1"/>
    </source>
</evidence>
<dbReference type="Proteomes" id="UP001283361">
    <property type="component" value="Unassembled WGS sequence"/>
</dbReference>
<evidence type="ECO:0000313" key="2">
    <source>
        <dbReference type="Proteomes" id="UP001283361"/>
    </source>
</evidence>
<comment type="caution">
    <text evidence="1">The sequence shown here is derived from an EMBL/GenBank/DDBJ whole genome shotgun (WGS) entry which is preliminary data.</text>
</comment>